<evidence type="ECO:0000313" key="1">
    <source>
        <dbReference type="EMBL" id="RNA37858.1"/>
    </source>
</evidence>
<dbReference type="EMBL" id="REGN01000969">
    <property type="protein sequence ID" value="RNA37858.1"/>
    <property type="molecule type" value="Genomic_DNA"/>
</dbReference>
<reference evidence="1 2" key="1">
    <citation type="journal article" date="2018" name="Sci. Rep.">
        <title>Genomic signatures of local adaptation to the degree of environmental predictability in rotifers.</title>
        <authorList>
            <person name="Franch-Gras L."/>
            <person name="Hahn C."/>
            <person name="Garcia-Roger E.M."/>
            <person name="Carmona M.J."/>
            <person name="Serra M."/>
            <person name="Gomez A."/>
        </authorList>
    </citation>
    <scope>NUCLEOTIDE SEQUENCE [LARGE SCALE GENOMIC DNA]</scope>
    <source>
        <strain evidence="1">HYR1</strain>
    </source>
</reference>
<proteinExistence type="predicted"/>
<dbReference type="Proteomes" id="UP000276133">
    <property type="component" value="Unassembled WGS sequence"/>
</dbReference>
<gene>
    <name evidence="1" type="ORF">BpHYR1_037418</name>
</gene>
<keyword evidence="2" id="KW-1185">Reference proteome</keyword>
<name>A0A3M7SQP9_BRAPC</name>
<dbReference type="AlphaFoldDB" id="A0A3M7SQP9"/>
<comment type="caution">
    <text evidence="1">The sequence shown here is derived from an EMBL/GenBank/DDBJ whole genome shotgun (WGS) entry which is preliminary data.</text>
</comment>
<accession>A0A3M7SQP9</accession>
<sequence length="68" mass="8046">MNKTETKKRLAWNQKTYLICNKKSNHVINLTLSRRQLKKKKSKIKIRIIISQALHIYSAVLSKQQPNQ</sequence>
<evidence type="ECO:0000313" key="2">
    <source>
        <dbReference type="Proteomes" id="UP000276133"/>
    </source>
</evidence>
<protein>
    <submittedName>
        <fullName evidence="1">Uncharacterized protein</fullName>
    </submittedName>
</protein>
<organism evidence="1 2">
    <name type="scientific">Brachionus plicatilis</name>
    <name type="common">Marine rotifer</name>
    <name type="synonym">Brachionus muelleri</name>
    <dbReference type="NCBI Taxonomy" id="10195"/>
    <lineage>
        <taxon>Eukaryota</taxon>
        <taxon>Metazoa</taxon>
        <taxon>Spiralia</taxon>
        <taxon>Gnathifera</taxon>
        <taxon>Rotifera</taxon>
        <taxon>Eurotatoria</taxon>
        <taxon>Monogononta</taxon>
        <taxon>Pseudotrocha</taxon>
        <taxon>Ploima</taxon>
        <taxon>Brachionidae</taxon>
        <taxon>Brachionus</taxon>
    </lineage>
</organism>